<dbReference type="Gene3D" id="3.60.21.70">
    <property type="entry name" value="PhoD-like phosphatase"/>
    <property type="match status" value="1"/>
</dbReference>
<proteinExistence type="predicted"/>
<organism evidence="4 5">
    <name type="scientific">Tetrahymena thermophila (strain SB210)</name>
    <dbReference type="NCBI Taxonomy" id="312017"/>
    <lineage>
        <taxon>Eukaryota</taxon>
        <taxon>Sar</taxon>
        <taxon>Alveolata</taxon>
        <taxon>Ciliophora</taxon>
        <taxon>Intramacronucleata</taxon>
        <taxon>Oligohymenophorea</taxon>
        <taxon>Hymenostomatida</taxon>
        <taxon>Tetrahymenina</taxon>
        <taxon>Tetrahymenidae</taxon>
        <taxon>Tetrahymena</taxon>
    </lineage>
</organism>
<dbReference type="FunCoup" id="I7MI15">
    <property type="interactions" value="70"/>
</dbReference>
<dbReference type="PANTHER" id="PTHR33987:SF1">
    <property type="entry name" value="CALCINEURIN-LIKE METALLO-PHOSPHOESTERASE SUPERFAMILY PROTEIN"/>
    <property type="match status" value="1"/>
</dbReference>
<dbReference type="OrthoDB" id="10266805at2759"/>
<name>I7MI15_TETTS</name>
<dbReference type="EMBL" id="GG662793">
    <property type="protein sequence ID" value="EAR90774.2"/>
    <property type="molecule type" value="Genomic_DNA"/>
</dbReference>
<dbReference type="CDD" id="cd07389">
    <property type="entry name" value="MPP_PhoD"/>
    <property type="match status" value="1"/>
</dbReference>
<dbReference type="Pfam" id="PF09423">
    <property type="entry name" value="PhoD"/>
    <property type="match status" value="1"/>
</dbReference>
<dbReference type="RefSeq" id="XP_001011019.2">
    <property type="nucleotide sequence ID" value="XM_001011019.2"/>
</dbReference>
<dbReference type="AlphaFoldDB" id="I7MI15"/>
<keyword evidence="1" id="KW-1133">Transmembrane helix</keyword>
<feature type="signal peptide" evidence="2">
    <location>
        <begin position="1"/>
        <end position="31"/>
    </location>
</feature>
<dbReference type="STRING" id="312017.I7MI15"/>
<reference evidence="5" key="1">
    <citation type="journal article" date="2006" name="PLoS Biol.">
        <title>Macronuclear genome sequence of the ciliate Tetrahymena thermophila, a model eukaryote.</title>
        <authorList>
            <person name="Eisen J.A."/>
            <person name="Coyne R.S."/>
            <person name="Wu M."/>
            <person name="Wu D."/>
            <person name="Thiagarajan M."/>
            <person name="Wortman J.R."/>
            <person name="Badger J.H."/>
            <person name="Ren Q."/>
            <person name="Amedeo P."/>
            <person name="Jones K.M."/>
            <person name="Tallon L.J."/>
            <person name="Delcher A.L."/>
            <person name="Salzberg S.L."/>
            <person name="Silva J.C."/>
            <person name="Haas B.J."/>
            <person name="Majoros W.H."/>
            <person name="Farzad M."/>
            <person name="Carlton J.M."/>
            <person name="Smith R.K. Jr."/>
            <person name="Garg J."/>
            <person name="Pearlman R.E."/>
            <person name="Karrer K.M."/>
            <person name="Sun L."/>
            <person name="Manning G."/>
            <person name="Elde N.C."/>
            <person name="Turkewitz A.P."/>
            <person name="Asai D.J."/>
            <person name="Wilkes D.E."/>
            <person name="Wang Y."/>
            <person name="Cai H."/>
            <person name="Collins K."/>
            <person name="Stewart B.A."/>
            <person name="Lee S.R."/>
            <person name="Wilamowska K."/>
            <person name="Weinberg Z."/>
            <person name="Ruzzo W.L."/>
            <person name="Wloga D."/>
            <person name="Gaertig J."/>
            <person name="Frankel J."/>
            <person name="Tsao C.-C."/>
            <person name="Gorovsky M.A."/>
            <person name="Keeling P.J."/>
            <person name="Waller R.F."/>
            <person name="Patron N.J."/>
            <person name="Cherry J.M."/>
            <person name="Stover N.A."/>
            <person name="Krieger C.J."/>
            <person name="del Toro C."/>
            <person name="Ryder H.F."/>
            <person name="Williamson S.C."/>
            <person name="Barbeau R.A."/>
            <person name="Hamilton E.P."/>
            <person name="Orias E."/>
        </authorList>
    </citation>
    <scope>NUCLEOTIDE SEQUENCE [LARGE SCALE GENOMIC DNA]</scope>
    <source>
        <strain evidence="5">SB210</strain>
    </source>
</reference>
<dbReference type="InParanoid" id="I7MI15"/>
<accession>I7MI15</accession>
<evidence type="ECO:0000313" key="5">
    <source>
        <dbReference type="Proteomes" id="UP000009168"/>
    </source>
</evidence>
<evidence type="ECO:0000256" key="2">
    <source>
        <dbReference type="SAM" id="SignalP"/>
    </source>
</evidence>
<keyword evidence="5" id="KW-1185">Reference proteome</keyword>
<evidence type="ECO:0000313" key="4">
    <source>
        <dbReference type="EMBL" id="EAR90774.2"/>
    </source>
</evidence>
<feature type="transmembrane region" description="Helical" evidence="1">
    <location>
        <begin position="404"/>
        <end position="427"/>
    </location>
</feature>
<dbReference type="InterPro" id="IPR038607">
    <property type="entry name" value="PhoD-like_sf"/>
</dbReference>
<feature type="domain" description="PhoD-like phosphatase metallophosphatase" evidence="3">
    <location>
        <begin position="45"/>
        <end position="280"/>
    </location>
</feature>
<keyword evidence="2" id="KW-0732">Signal</keyword>
<dbReference type="InterPro" id="IPR029052">
    <property type="entry name" value="Metallo-depent_PP-like"/>
</dbReference>
<dbReference type="Proteomes" id="UP000009168">
    <property type="component" value="Unassembled WGS sequence"/>
</dbReference>
<dbReference type="SUPFAM" id="SSF56300">
    <property type="entry name" value="Metallo-dependent phosphatases"/>
    <property type="match status" value="1"/>
</dbReference>
<feature type="chain" id="PRO_5003712247" evidence="2">
    <location>
        <begin position="32"/>
        <end position="455"/>
    </location>
</feature>
<dbReference type="eggNOG" id="ENOG502QTGZ">
    <property type="taxonomic scope" value="Eukaryota"/>
</dbReference>
<gene>
    <name evidence="4" type="ORF">TTHERM_00140820</name>
</gene>
<keyword evidence="1" id="KW-0812">Transmembrane</keyword>
<dbReference type="PANTHER" id="PTHR33987">
    <property type="entry name" value="CALCINEURIN-LIKE METALLO-PHOSPHOESTERASE SUPERFAMILY PROTEIN"/>
    <property type="match status" value="1"/>
</dbReference>
<dbReference type="GeneID" id="7823337"/>
<dbReference type="KEGG" id="tet:TTHERM_00140820"/>
<sequence length="455" mass="53081">MIKGFRFQQAISQLFQSLALLQIFFILQAFGQEVIPTKNKGQIKFAFGSCNKFTPDQQSEIFDKIALQNPDSFAWLGDAAYIDIRKFIHYWEPDPSEESIKRKFDNVVEDQHYKKLLKTNAKIIGVWDDHDYNINDGGKDFQGKYIIQRLYLDFLNEPSDSPRRSNQNGIYVSYYLGEEKRVKVILLDVRFNRDHRRDLNPTDMLGEAQWKWLEEELSDKSVLLYLVASGTQVIPDDRFFQEQWYNPSRQRLLQLFRDKKAPVVLLSGDIHQAELMEMPCSDQYLGYSLREITSSGLSFTNTEMTSIFPLFKYIIQLGVPPTFSNHQLDRYLERNYGMVNIEWNNTDIMSSTVQLHIYGNMTLAPVLAQEFKLYDFHPNPEKIKENIDCPTYMLTPAQRKAQNFLVLLLKYDPAAIIVALLGGLLFMNIFKFMKAIFSACCRGNQYNVNRKMKND</sequence>
<keyword evidence="1" id="KW-0472">Membrane</keyword>
<dbReference type="InterPro" id="IPR018946">
    <property type="entry name" value="PhoD-like_MPP"/>
</dbReference>
<evidence type="ECO:0000256" key="1">
    <source>
        <dbReference type="SAM" id="Phobius"/>
    </source>
</evidence>
<evidence type="ECO:0000259" key="3">
    <source>
        <dbReference type="Pfam" id="PF09423"/>
    </source>
</evidence>
<protein>
    <submittedName>
        <fullName evidence="4">Phosphodiesterase/alkaline phosphatase D-like protein</fullName>
    </submittedName>
</protein>